<dbReference type="GO" id="GO:0016020">
    <property type="term" value="C:membrane"/>
    <property type="evidence" value="ECO:0007669"/>
    <property type="project" value="UniProtKB-SubCell"/>
</dbReference>
<evidence type="ECO:0000256" key="17">
    <source>
        <dbReference type="SAM" id="MobiDB-lite"/>
    </source>
</evidence>
<dbReference type="PANTHER" id="PTHR48006:SF102">
    <property type="entry name" value="LEUCINE-RICH REPEAT-CONTAINING PROTEIN DDB_G0281931-RELATED"/>
    <property type="match status" value="1"/>
</dbReference>
<evidence type="ECO:0000256" key="1">
    <source>
        <dbReference type="ARBA" id="ARBA00004370"/>
    </source>
</evidence>
<keyword evidence="7" id="KW-0677">Repeat</keyword>
<keyword evidence="5" id="KW-0808">Transferase</keyword>
<dbReference type="GO" id="GO:0004672">
    <property type="term" value="F:protein kinase activity"/>
    <property type="evidence" value="ECO:0007669"/>
    <property type="project" value="InterPro"/>
</dbReference>
<keyword evidence="3" id="KW-0723">Serine/threonine-protein kinase</keyword>
<keyword evidence="10" id="KW-0067">ATP-binding</keyword>
<dbReference type="InterPro" id="IPR051824">
    <property type="entry name" value="LRR_Rcpt-Like_S/T_Kinase"/>
</dbReference>
<dbReference type="InterPro" id="IPR000719">
    <property type="entry name" value="Prot_kinase_dom"/>
</dbReference>
<feature type="compositionally biased region" description="Basic and acidic residues" evidence="17">
    <location>
        <begin position="754"/>
        <end position="769"/>
    </location>
</feature>
<keyword evidence="9" id="KW-0418">Kinase</keyword>
<dbReference type="Pfam" id="PF00560">
    <property type="entry name" value="LRR_1"/>
    <property type="match status" value="1"/>
</dbReference>
<dbReference type="Proteomes" id="UP000825729">
    <property type="component" value="Unassembled WGS sequence"/>
</dbReference>
<keyword evidence="11" id="KW-1133">Transmembrane helix</keyword>
<dbReference type="FunFam" id="3.80.10.10:FF:000405">
    <property type="entry name" value="Plant intracellular Ras-group-related LRR protein 4"/>
    <property type="match status" value="1"/>
</dbReference>
<dbReference type="EC" id="2.7.11.1" evidence="2"/>
<keyword evidence="12" id="KW-0472">Membrane</keyword>
<dbReference type="Gene3D" id="3.80.10.10">
    <property type="entry name" value="Ribonuclease Inhibitor"/>
    <property type="match status" value="1"/>
</dbReference>
<feature type="region of interest" description="Disordered" evidence="17">
    <location>
        <begin position="877"/>
        <end position="897"/>
    </location>
</feature>
<comment type="catalytic activity">
    <reaction evidence="15">
        <text>L-threonyl-[protein] + ATP = O-phospho-L-threonyl-[protein] + ADP + H(+)</text>
        <dbReference type="Rhea" id="RHEA:46608"/>
        <dbReference type="Rhea" id="RHEA-COMP:11060"/>
        <dbReference type="Rhea" id="RHEA-COMP:11605"/>
        <dbReference type="ChEBI" id="CHEBI:15378"/>
        <dbReference type="ChEBI" id="CHEBI:30013"/>
        <dbReference type="ChEBI" id="CHEBI:30616"/>
        <dbReference type="ChEBI" id="CHEBI:61977"/>
        <dbReference type="ChEBI" id="CHEBI:456216"/>
        <dbReference type="EC" id="2.7.11.1"/>
    </reaction>
</comment>
<dbReference type="AlphaFoldDB" id="A0AAV7ETS8"/>
<reference evidence="19 20" key="1">
    <citation type="submission" date="2021-07" db="EMBL/GenBank/DDBJ databases">
        <title>The Aristolochia fimbriata genome: insights into angiosperm evolution, floral development and chemical biosynthesis.</title>
        <authorList>
            <person name="Jiao Y."/>
        </authorList>
    </citation>
    <scope>NUCLEOTIDE SEQUENCE [LARGE SCALE GENOMIC DNA]</scope>
    <source>
        <strain evidence="19">IBCAS-2021</strain>
        <tissue evidence="19">Leaf</tissue>
    </source>
</reference>
<dbReference type="SUPFAM" id="SSF52058">
    <property type="entry name" value="L domain-like"/>
    <property type="match status" value="1"/>
</dbReference>
<name>A0AAV7ETS8_ARIFI</name>
<evidence type="ECO:0000256" key="10">
    <source>
        <dbReference type="ARBA" id="ARBA00022840"/>
    </source>
</evidence>
<keyword evidence="4" id="KW-0433">Leucine-rich repeat</keyword>
<feature type="compositionally biased region" description="Acidic residues" evidence="17">
    <location>
        <begin position="787"/>
        <end position="797"/>
    </location>
</feature>
<evidence type="ECO:0000256" key="5">
    <source>
        <dbReference type="ARBA" id="ARBA00022679"/>
    </source>
</evidence>
<dbReference type="PROSITE" id="PS50011">
    <property type="entry name" value="PROTEIN_KINASE_DOM"/>
    <property type="match status" value="1"/>
</dbReference>
<dbReference type="EMBL" id="JAINDJ010000003">
    <property type="protein sequence ID" value="KAG9452257.1"/>
    <property type="molecule type" value="Genomic_DNA"/>
</dbReference>
<dbReference type="PROSITE" id="PS51450">
    <property type="entry name" value="LRR"/>
    <property type="match status" value="1"/>
</dbReference>
<dbReference type="InterPro" id="IPR001611">
    <property type="entry name" value="Leu-rich_rpt"/>
</dbReference>
<keyword evidence="8" id="KW-0547">Nucleotide-binding</keyword>
<evidence type="ECO:0000256" key="11">
    <source>
        <dbReference type="ARBA" id="ARBA00022989"/>
    </source>
</evidence>
<proteinExistence type="inferred from homology"/>
<feature type="region of interest" description="Disordered" evidence="17">
    <location>
        <begin position="523"/>
        <end position="544"/>
    </location>
</feature>
<evidence type="ECO:0000256" key="6">
    <source>
        <dbReference type="ARBA" id="ARBA00022692"/>
    </source>
</evidence>
<dbReference type="SUPFAM" id="SSF56112">
    <property type="entry name" value="Protein kinase-like (PK-like)"/>
    <property type="match status" value="1"/>
</dbReference>
<evidence type="ECO:0000256" key="8">
    <source>
        <dbReference type="ARBA" id="ARBA00022741"/>
    </source>
</evidence>
<evidence type="ECO:0000313" key="20">
    <source>
        <dbReference type="Proteomes" id="UP000825729"/>
    </source>
</evidence>
<feature type="compositionally biased region" description="Polar residues" evidence="17">
    <location>
        <begin position="524"/>
        <end position="535"/>
    </location>
</feature>
<feature type="region of interest" description="Disordered" evidence="17">
    <location>
        <begin position="752"/>
        <end position="815"/>
    </location>
</feature>
<feature type="compositionally biased region" description="Polar residues" evidence="17">
    <location>
        <begin position="802"/>
        <end position="814"/>
    </location>
</feature>
<dbReference type="Pfam" id="PF13855">
    <property type="entry name" value="LRR_8"/>
    <property type="match status" value="2"/>
</dbReference>
<evidence type="ECO:0000313" key="19">
    <source>
        <dbReference type="EMBL" id="KAG9452257.1"/>
    </source>
</evidence>
<evidence type="ECO:0000259" key="18">
    <source>
        <dbReference type="PROSITE" id="PS50011"/>
    </source>
</evidence>
<dbReference type="InterPro" id="IPR032675">
    <property type="entry name" value="LRR_dom_sf"/>
</dbReference>
<dbReference type="InterPro" id="IPR011009">
    <property type="entry name" value="Kinase-like_dom_sf"/>
</dbReference>
<gene>
    <name evidence="19" type="ORF">H6P81_005161</name>
</gene>
<evidence type="ECO:0000256" key="3">
    <source>
        <dbReference type="ARBA" id="ARBA00022527"/>
    </source>
</evidence>
<keyword evidence="6" id="KW-0812">Transmembrane</keyword>
<comment type="similarity">
    <text evidence="13">Belongs to the SHOC2 family.</text>
</comment>
<evidence type="ECO:0000256" key="2">
    <source>
        <dbReference type="ARBA" id="ARBA00012513"/>
    </source>
</evidence>
<dbReference type="GO" id="GO:0005524">
    <property type="term" value="F:ATP binding"/>
    <property type="evidence" value="ECO:0007669"/>
    <property type="project" value="InterPro"/>
</dbReference>
<dbReference type="SMART" id="SM00220">
    <property type="entry name" value="S_TKc"/>
    <property type="match status" value="1"/>
</dbReference>
<evidence type="ECO:0000256" key="4">
    <source>
        <dbReference type="ARBA" id="ARBA00022614"/>
    </source>
</evidence>
<protein>
    <recommendedName>
        <fullName evidence="2">non-specific serine/threonine protein kinase</fullName>
        <ecNumber evidence="2">2.7.11.1</ecNumber>
    </recommendedName>
</protein>
<dbReference type="InterPro" id="IPR025558">
    <property type="entry name" value="DUF4283"/>
</dbReference>
<evidence type="ECO:0000256" key="13">
    <source>
        <dbReference type="ARBA" id="ARBA00023786"/>
    </source>
</evidence>
<comment type="catalytic activity">
    <reaction evidence="16">
        <text>L-seryl-[protein] + ATP = O-phospho-L-seryl-[protein] + ADP + H(+)</text>
        <dbReference type="Rhea" id="RHEA:17989"/>
        <dbReference type="Rhea" id="RHEA-COMP:9863"/>
        <dbReference type="Rhea" id="RHEA-COMP:11604"/>
        <dbReference type="ChEBI" id="CHEBI:15378"/>
        <dbReference type="ChEBI" id="CHEBI:29999"/>
        <dbReference type="ChEBI" id="CHEBI:30616"/>
        <dbReference type="ChEBI" id="CHEBI:83421"/>
        <dbReference type="ChEBI" id="CHEBI:456216"/>
        <dbReference type="EC" id="2.7.11.1"/>
    </reaction>
</comment>
<dbReference type="Pfam" id="PF14111">
    <property type="entry name" value="DUF4283"/>
    <property type="match status" value="1"/>
</dbReference>
<dbReference type="Gene3D" id="3.30.200.20">
    <property type="entry name" value="Phosphorylase Kinase, domain 1"/>
    <property type="match status" value="1"/>
</dbReference>
<dbReference type="PROSITE" id="PS00108">
    <property type="entry name" value="PROTEIN_KINASE_ST"/>
    <property type="match status" value="1"/>
</dbReference>
<dbReference type="PANTHER" id="PTHR48006">
    <property type="entry name" value="LEUCINE-RICH REPEAT-CONTAINING PROTEIN DDB_G0281931-RELATED"/>
    <property type="match status" value="1"/>
</dbReference>
<evidence type="ECO:0000256" key="12">
    <source>
        <dbReference type="ARBA" id="ARBA00023136"/>
    </source>
</evidence>
<comment type="function">
    <text evidence="14">Leucine-rich repeat protein that likely mediates protein interactions, possibly in the context of signal transduction.</text>
</comment>
<sequence length="1261" mass="141994">MGISGHQNLPGVVETVNEIMKIMRSLPPRPTIDDVDAAMSVVKTADSEEQAKLDEISEQRKPPDVPDELFGILQEVRKNMVVLQAKEQRKEALYVIDLDKSLQAFDELIQRTSEVVSGDSQKEKDDGFGVSVISSGRKSYIADDSFLKKKKKEETQEADAPKGLPRSSSLKAFLSPDDNADKLSLIKVASVIENIVKTGADVLDLQGKLMDQIEWLPLSLGKLSDIIELNLSENRLVALPSNISSLKCLTKLDIHSNQLINLPEAIGELSSLVGLDLHANRLKSLPASIGNLINIVNLDLSSNELTVLPDAIGNLTKLKRLNVETNELEELPYTIGSWTSLIELRLDFNQLKALPEAVGKLENLETLTLHYNRVKGLPTTMGSLSKLKELDVSFNELQLVPENLCFATSLVKLNVGRNFADLRSLPRSIGNLEMLEELDISNNQIRVLPDSFRFLSKLRVFHADETPLEVPPKHVVKLGAQAVVEYMADLVKKDTSPVVAAKKKKKGFWSWTTIYFSEGRYSRHWSSPSVRSPSKPQKGKESTKEWVARRFYTHQPARAERNSTSSVPDHVKASAPIVNKGAFNTSARDHSDSDTDKARYLGKPAIFFRRSLVDSQAEKFKFCLVGKFPKWRPGLSKIRDWIASKWKLRGEWSISLLDHRHVFIRLDDESDMLQVWARNRWFIGGHPMRVFKWFPTFVPSNEEPSSAAVWVSLPYLPLAFYQEELLFPIASLAGKRLPSYCSNCRLQGHSTKGCRAERSDSENRTEKHKSSPKVVSHASRRRISPIVEDDKESIEDDKESRQSLLLGSAQTSPGTVKGKEIVESIAPECISDDPSREGLLSCAAPVEQLFPAENFDGMANGETDVSGKSVHLVTEDDDRKGLGRHSETENFRPRRSETLHSGCQTLSWKENEPKEVVPKDMMLSPLREYKFSEIKKMVKSFRDITGEGAFGVVYKGKLPDGQQVAVKVFKEGDNDIFNNDFFNNDFFNEMQMGSAICHGNIVRLMGFCCEGPNRVLVFEFMPNGSLRDLIHNKESKAARLGFKRRTSLLQIAIEIARGLEHLHLSCDPPILHLDLKPANVLLDAELRPKICDFGCARRWDFSDTITVRGTFGYAAPEYVAQGRASASSDVYSYGIVLLEMALRREPVDRYRSKGDTLLIDWVRRKVTPTGRIPGVELDETKRKMIVAGVWCARDDPSRRPSLGHVVDFLGGSVDEYVPRKILETRPQRWNNILWRKWLEFGKEKRGRSVRATITEERRNTE</sequence>
<evidence type="ECO:0000256" key="7">
    <source>
        <dbReference type="ARBA" id="ARBA00022737"/>
    </source>
</evidence>
<dbReference type="InterPro" id="IPR008271">
    <property type="entry name" value="Ser/Thr_kinase_AS"/>
</dbReference>
<dbReference type="SMART" id="SM00364">
    <property type="entry name" value="LRR_BAC"/>
    <property type="match status" value="10"/>
</dbReference>
<comment type="caution">
    <text evidence="19">The sequence shown here is derived from an EMBL/GenBank/DDBJ whole genome shotgun (WGS) entry which is preliminary data.</text>
</comment>
<evidence type="ECO:0000256" key="14">
    <source>
        <dbReference type="ARBA" id="ARBA00037519"/>
    </source>
</evidence>
<dbReference type="InterPro" id="IPR003591">
    <property type="entry name" value="Leu-rich_rpt_typical-subtyp"/>
</dbReference>
<evidence type="ECO:0000256" key="9">
    <source>
        <dbReference type="ARBA" id="ARBA00022777"/>
    </source>
</evidence>
<evidence type="ECO:0000256" key="16">
    <source>
        <dbReference type="ARBA" id="ARBA00048679"/>
    </source>
</evidence>
<dbReference type="SMART" id="SM00369">
    <property type="entry name" value="LRR_TYP"/>
    <property type="match status" value="9"/>
</dbReference>
<organism evidence="19 20">
    <name type="scientific">Aristolochia fimbriata</name>
    <name type="common">White veined hardy Dutchman's pipe vine</name>
    <dbReference type="NCBI Taxonomy" id="158543"/>
    <lineage>
        <taxon>Eukaryota</taxon>
        <taxon>Viridiplantae</taxon>
        <taxon>Streptophyta</taxon>
        <taxon>Embryophyta</taxon>
        <taxon>Tracheophyta</taxon>
        <taxon>Spermatophyta</taxon>
        <taxon>Magnoliopsida</taxon>
        <taxon>Magnoliidae</taxon>
        <taxon>Piperales</taxon>
        <taxon>Aristolochiaceae</taxon>
        <taxon>Aristolochia</taxon>
    </lineage>
</organism>
<accession>A0AAV7ETS8</accession>
<feature type="domain" description="Protein kinase" evidence="18">
    <location>
        <begin position="939"/>
        <end position="1217"/>
    </location>
</feature>
<comment type="subcellular location">
    <subcellularLocation>
        <location evidence="1">Membrane</location>
    </subcellularLocation>
</comment>
<keyword evidence="20" id="KW-1185">Reference proteome</keyword>
<dbReference type="Pfam" id="PF00069">
    <property type="entry name" value="Pkinase"/>
    <property type="match status" value="1"/>
</dbReference>
<dbReference type="Gene3D" id="1.10.510.10">
    <property type="entry name" value="Transferase(Phosphotransferase) domain 1"/>
    <property type="match status" value="1"/>
</dbReference>
<evidence type="ECO:0000256" key="15">
    <source>
        <dbReference type="ARBA" id="ARBA00047899"/>
    </source>
</evidence>